<evidence type="ECO:0000256" key="6">
    <source>
        <dbReference type="ARBA" id="ARBA00031723"/>
    </source>
</evidence>
<keyword evidence="9" id="KW-1185">Reference proteome</keyword>
<feature type="region of interest" description="Disordered" evidence="7">
    <location>
        <begin position="1"/>
        <end position="39"/>
    </location>
</feature>
<proteinExistence type="inferred from homology"/>
<evidence type="ECO:0000256" key="2">
    <source>
        <dbReference type="ARBA" id="ARBA00006896"/>
    </source>
</evidence>
<evidence type="ECO:0000256" key="4">
    <source>
        <dbReference type="ARBA" id="ARBA00022884"/>
    </source>
</evidence>
<name>A0A5C8PUQ9_9HYPH</name>
<comment type="function">
    <text evidence="1">This subunit may be involved in monitoring complementarity of crRNA and target RNA.</text>
</comment>
<dbReference type="GO" id="GO:0003723">
    <property type="term" value="F:RNA binding"/>
    <property type="evidence" value="ECO:0007669"/>
    <property type="project" value="UniProtKB-KW"/>
</dbReference>
<protein>
    <recommendedName>
        <fullName evidence="3">CRISPR system Cms protein Csm2</fullName>
    </recommendedName>
    <alternativeName>
        <fullName evidence="6">CRISPR type III A-associated protein Csm2</fullName>
    </alternativeName>
</protein>
<feature type="compositionally biased region" description="Gly residues" evidence="7">
    <location>
        <begin position="14"/>
        <end position="30"/>
    </location>
</feature>
<gene>
    <name evidence="8" type="primary">csm2</name>
    <name evidence="8" type="ORF">FHP25_03065</name>
</gene>
<organism evidence="8 9">
    <name type="scientific">Vineibacter terrae</name>
    <dbReference type="NCBI Taxonomy" id="2586908"/>
    <lineage>
        <taxon>Bacteria</taxon>
        <taxon>Pseudomonadati</taxon>
        <taxon>Pseudomonadota</taxon>
        <taxon>Alphaproteobacteria</taxon>
        <taxon>Hyphomicrobiales</taxon>
        <taxon>Vineibacter</taxon>
    </lineage>
</organism>
<accession>A0A5C8PUQ9</accession>
<evidence type="ECO:0000313" key="8">
    <source>
        <dbReference type="EMBL" id="TXL82058.1"/>
    </source>
</evidence>
<dbReference type="GO" id="GO:0051607">
    <property type="term" value="P:defense response to virus"/>
    <property type="evidence" value="ECO:0007669"/>
    <property type="project" value="UniProtKB-KW"/>
</dbReference>
<comment type="caution">
    <text evidence="8">The sequence shown here is derived from an EMBL/GenBank/DDBJ whole genome shotgun (WGS) entry which is preliminary data.</text>
</comment>
<dbReference type="InterPro" id="IPR010149">
    <property type="entry name" value="CRISPR-assoc_prot_Csm2_III-A"/>
</dbReference>
<evidence type="ECO:0000256" key="7">
    <source>
        <dbReference type="SAM" id="MobiDB-lite"/>
    </source>
</evidence>
<dbReference type="OrthoDB" id="9803002at2"/>
<dbReference type="Pfam" id="PF03750">
    <property type="entry name" value="Csm2_III-A"/>
    <property type="match status" value="1"/>
</dbReference>
<comment type="similarity">
    <text evidence="2">Belongs to the CRISPR-associated Csm2 family.</text>
</comment>
<dbReference type="EMBL" id="VDUZ01000002">
    <property type="protein sequence ID" value="TXL82058.1"/>
    <property type="molecule type" value="Genomic_DNA"/>
</dbReference>
<keyword evidence="5" id="KW-0051">Antiviral defense</keyword>
<sequence>MVGPYDRQPQNHGPRGGSGPRGPGGPGGGETVTMPKPDDIRYFVDADRRRPNAALVGEQAEELAQSIAATPASQIRRFYGDVLAIGRRSGISDEAICTQMALLKAKAAYASGRKQIPRELLKFFVSHAAAVTDRTSYEAFRRVFEAVIAYHKFYETKRPGN</sequence>
<dbReference type="Proteomes" id="UP000321638">
    <property type="component" value="Unassembled WGS sequence"/>
</dbReference>
<evidence type="ECO:0000256" key="5">
    <source>
        <dbReference type="ARBA" id="ARBA00023118"/>
    </source>
</evidence>
<evidence type="ECO:0000256" key="3">
    <source>
        <dbReference type="ARBA" id="ARBA00016118"/>
    </source>
</evidence>
<reference evidence="8 9" key="1">
    <citation type="submission" date="2019-06" db="EMBL/GenBank/DDBJ databases">
        <title>New taxonomy in bacterial strain CC-CFT640, isolated from vineyard.</title>
        <authorList>
            <person name="Lin S.-Y."/>
            <person name="Tsai C.-F."/>
            <person name="Young C.-C."/>
        </authorList>
    </citation>
    <scope>NUCLEOTIDE SEQUENCE [LARGE SCALE GENOMIC DNA]</scope>
    <source>
        <strain evidence="8 9">CC-CFT640</strain>
    </source>
</reference>
<evidence type="ECO:0000313" key="9">
    <source>
        <dbReference type="Proteomes" id="UP000321638"/>
    </source>
</evidence>
<keyword evidence="4" id="KW-0694">RNA-binding</keyword>
<dbReference type="AlphaFoldDB" id="A0A5C8PUQ9"/>
<dbReference type="NCBIfam" id="TIGR01870">
    <property type="entry name" value="cas_TM1810_Csm2"/>
    <property type="match status" value="1"/>
</dbReference>
<evidence type="ECO:0000256" key="1">
    <source>
        <dbReference type="ARBA" id="ARBA00003640"/>
    </source>
</evidence>